<dbReference type="EMBL" id="JACHNY010000003">
    <property type="protein sequence ID" value="MBB4617573.1"/>
    <property type="molecule type" value="Genomic_DNA"/>
</dbReference>
<dbReference type="RefSeq" id="WP_184113540.1">
    <property type="nucleotide sequence ID" value="NZ_JACHNY010000003.1"/>
</dbReference>
<dbReference type="AlphaFoldDB" id="A0A7W7AIC1"/>
<dbReference type="SUPFAM" id="SSF53756">
    <property type="entry name" value="UDP-Glycosyltransferase/glycogen phosphorylase"/>
    <property type="match status" value="1"/>
</dbReference>
<keyword evidence="3" id="KW-0808">Transferase</keyword>
<dbReference type="CDD" id="cd03801">
    <property type="entry name" value="GT4_PimA-like"/>
    <property type="match status" value="1"/>
</dbReference>
<comment type="caution">
    <text evidence="3">The sequence shown here is derived from an EMBL/GenBank/DDBJ whole genome shotgun (WGS) entry which is preliminary data.</text>
</comment>
<evidence type="ECO:0000313" key="3">
    <source>
        <dbReference type="EMBL" id="MBB4617573.1"/>
    </source>
</evidence>
<gene>
    <name evidence="3" type="ORF">GGQ96_001701</name>
</gene>
<accession>A0A7W7AIC1</accession>
<evidence type="ECO:0000259" key="2">
    <source>
        <dbReference type="Pfam" id="PF13439"/>
    </source>
</evidence>
<keyword evidence="4" id="KW-1185">Reference proteome</keyword>
<dbReference type="Pfam" id="PF13439">
    <property type="entry name" value="Glyco_transf_4"/>
    <property type="match status" value="1"/>
</dbReference>
<evidence type="ECO:0000259" key="1">
    <source>
        <dbReference type="Pfam" id="PF00534"/>
    </source>
</evidence>
<dbReference type="PANTHER" id="PTHR45947:SF13">
    <property type="entry name" value="TRANSFERASE"/>
    <property type="match status" value="1"/>
</dbReference>
<dbReference type="Proteomes" id="UP000574769">
    <property type="component" value="Unassembled WGS sequence"/>
</dbReference>
<dbReference type="InterPro" id="IPR028098">
    <property type="entry name" value="Glyco_trans_4-like_N"/>
</dbReference>
<dbReference type="Pfam" id="PF00534">
    <property type="entry name" value="Glycos_transf_1"/>
    <property type="match status" value="1"/>
</dbReference>
<reference evidence="3 4" key="1">
    <citation type="submission" date="2020-08" db="EMBL/GenBank/DDBJ databases">
        <title>Genomic Encyclopedia of Type Strains, Phase IV (KMG-IV): sequencing the most valuable type-strain genomes for metagenomic binning, comparative biology and taxonomic classification.</title>
        <authorList>
            <person name="Goeker M."/>
        </authorList>
    </citation>
    <scope>NUCLEOTIDE SEQUENCE [LARGE SCALE GENOMIC DNA]</scope>
    <source>
        <strain evidence="3 4">DSM 15867</strain>
    </source>
</reference>
<sequence length="413" mass="44408">MTSQAAASGAPRRILLVAPNISRRMGGEGLKALQIHLELRALGHEVRQVAHARVRDEMARDYPELAIDYVEDTPLQIRLFRMKAGPLLALLNAWQLHRLAETVAARFRPDLVHFTSPISPVLPYFRFPGVPVVIGPLNGNVTYPPAFAARDPRASGAKQAAIAALQWTLGRVFRGKRRATLLVAGGDRTARSLRLAGCSPAQFVPTLDSGIPDALVDRPRFRQLGENFRFVHVGRLVGYKGCDLAIRAVAASDPRVTLDVIGDGEERGALEALATTLGVAGRVTFHGWMTPGPAMYDRLGGYRGLLQPALAEANGIAYQEAMTLGLPILCLDWAGPRELLDAGEAVLVAPDGGEAAVVAALAAGMTQLATDPEAADRMSARARAKAEALGFRWRDLLSRWQDSYALAISGRAA</sequence>
<dbReference type="Gene3D" id="3.40.50.2000">
    <property type="entry name" value="Glycogen Phosphorylase B"/>
    <property type="match status" value="2"/>
</dbReference>
<evidence type="ECO:0000313" key="4">
    <source>
        <dbReference type="Proteomes" id="UP000574769"/>
    </source>
</evidence>
<name>A0A7W7AIC1_9SPHN</name>
<protein>
    <submittedName>
        <fullName evidence="3">Glycosyltransferase involved in cell wall biosynthesis</fullName>
    </submittedName>
</protein>
<proteinExistence type="predicted"/>
<feature type="domain" description="Glycosyl transferase family 1" evidence="1">
    <location>
        <begin position="226"/>
        <end position="384"/>
    </location>
</feature>
<organism evidence="3 4">
    <name type="scientific">Sphingomonas abaci</name>
    <dbReference type="NCBI Taxonomy" id="237611"/>
    <lineage>
        <taxon>Bacteria</taxon>
        <taxon>Pseudomonadati</taxon>
        <taxon>Pseudomonadota</taxon>
        <taxon>Alphaproteobacteria</taxon>
        <taxon>Sphingomonadales</taxon>
        <taxon>Sphingomonadaceae</taxon>
        <taxon>Sphingomonas</taxon>
    </lineage>
</organism>
<dbReference type="GO" id="GO:0016757">
    <property type="term" value="F:glycosyltransferase activity"/>
    <property type="evidence" value="ECO:0007669"/>
    <property type="project" value="InterPro"/>
</dbReference>
<dbReference type="InterPro" id="IPR050194">
    <property type="entry name" value="Glycosyltransferase_grp1"/>
</dbReference>
<dbReference type="PANTHER" id="PTHR45947">
    <property type="entry name" value="SULFOQUINOVOSYL TRANSFERASE SQD2"/>
    <property type="match status" value="1"/>
</dbReference>
<dbReference type="InterPro" id="IPR001296">
    <property type="entry name" value="Glyco_trans_1"/>
</dbReference>
<feature type="domain" description="Glycosyltransferase subfamily 4-like N-terminal" evidence="2">
    <location>
        <begin position="33"/>
        <end position="200"/>
    </location>
</feature>